<keyword evidence="1" id="KW-0175">Coiled coil</keyword>
<gene>
    <name evidence="3" type="ORF">HUR95_11725</name>
</gene>
<evidence type="ECO:0000256" key="2">
    <source>
        <dbReference type="SAM" id="Phobius"/>
    </source>
</evidence>
<accession>A0A8X8I2X4</accession>
<evidence type="ECO:0000313" key="3">
    <source>
        <dbReference type="EMBL" id="QZT32997.1"/>
    </source>
</evidence>
<protein>
    <recommendedName>
        <fullName evidence="5">DUF2802 domain-containing protein</fullName>
    </recommendedName>
</protein>
<dbReference type="EMBL" id="CP082237">
    <property type="protein sequence ID" value="QZT32997.1"/>
    <property type="molecule type" value="Genomic_DNA"/>
</dbReference>
<dbReference type="Proteomes" id="UP000825179">
    <property type="component" value="Chromosome"/>
</dbReference>
<dbReference type="KEGG" id="cthu:HUR95_11725"/>
<sequence length="168" mass="19054">MANVCLPSEILLIPLSLLLHLITLFALIVVYQRCSVLGHSKGEPRSTLEHLENFVKKIEQENETYYRNVLAHMEDLEAKWENKLNNFLNKMNENTPPSSHTSHADDERHDLDLFAKHSSQANGAGDEAFARALHLHRQGYSPEQIAKQLGIGIGETELLISLFNKKDK</sequence>
<evidence type="ECO:0000256" key="1">
    <source>
        <dbReference type="SAM" id="Coils"/>
    </source>
</evidence>
<feature type="coiled-coil region" evidence="1">
    <location>
        <begin position="48"/>
        <end position="90"/>
    </location>
</feature>
<reference evidence="3 4" key="1">
    <citation type="journal article" date="2020" name="Extremophiles">
        <title>Genomic analysis of Caldalkalibacillus thermarum TA2.A1 reveals aerobic alkaliphilic metabolism and evolutionary hallmarks linking alkaliphilic bacteria and plant life.</title>
        <authorList>
            <person name="de Jong S.I."/>
            <person name="van den Broek M.A."/>
            <person name="Merkel A.Y."/>
            <person name="de la Torre Cortes P."/>
            <person name="Kalamorz F."/>
            <person name="Cook G.M."/>
            <person name="van Loosdrecht M.C.M."/>
            <person name="McMillan D.G.G."/>
        </authorList>
    </citation>
    <scope>NUCLEOTIDE SEQUENCE [LARGE SCALE GENOMIC DNA]</scope>
    <source>
        <strain evidence="3 4">TA2.A1</strain>
    </source>
</reference>
<keyword evidence="2" id="KW-0812">Transmembrane</keyword>
<organism evidence="3 4">
    <name type="scientific">Caldalkalibacillus thermarum (strain TA2.A1)</name>
    <dbReference type="NCBI Taxonomy" id="986075"/>
    <lineage>
        <taxon>Bacteria</taxon>
        <taxon>Bacillati</taxon>
        <taxon>Bacillota</taxon>
        <taxon>Bacilli</taxon>
        <taxon>Bacillales</taxon>
        <taxon>Bacillaceae</taxon>
        <taxon>Caldalkalibacillus</taxon>
    </lineage>
</organism>
<evidence type="ECO:0008006" key="5">
    <source>
        <dbReference type="Google" id="ProtNLM"/>
    </source>
</evidence>
<dbReference type="Pfam" id="PF19610">
    <property type="entry name" value="DUF6115"/>
    <property type="match status" value="1"/>
</dbReference>
<name>A0A8X8I2X4_CALTT</name>
<proteinExistence type="predicted"/>
<keyword evidence="2" id="KW-0472">Membrane</keyword>
<keyword evidence="2" id="KW-1133">Transmembrane helix</keyword>
<keyword evidence="4" id="KW-1185">Reference proteome</keyword>
<dbReference type="InterPro" id="IPR046118">
    <property type="entry name" value="DUF6115"/>
</dbReference>
<evidence type="ECO:0000313" key="4">
    <source>
        <dbReference type="Proteomes" id="UP000825179"/>
    </source>
</evidence>
<dbReference type="AlphaFoldDB" id="A0A8X8I2X4"/>
<feature type="transmembrane region" description="Helical" evidence="2">
    <location>
        <begin position="12"/>
        <end position="31"/>
    </location>
</feature>